<organism evidence="1">
    <name type="scientific">Rhizobium sp. ZPR3</name>
    <dbReference type="NCBI Taxonomy" id="3158967"/>
    <lineage>
        <taxon>Bacteria</taxon>
        <taxon>Pseudomonadati</taxon>
        <taxon>Pseudomonadota</taxon>
        <taxon>Alphaproteobacteria</taxon>
        <taxon>Hyphomicrobiales</taxon>
        <taxon>Rhizobiaceae</taxon>
        <taxon>Rhizobium/Agrobacterium group</taxon>
        <taxon>Rhizobium</taxon>
    </lineage>
</organism>
<proteinExistence type="predicted"/>
<protein>
    <recommendedName>
        <fullName evidence="2">DUF3800 domain-containing protein</fullName>
    </recommendedName>
</protein>
<keyword evidence="1" id="KW-0614">Plasmid</keyword>
<evidence type="ECO:0000313" key="1">
    <source>
        <dbReference type="EMBL" id="XBT97362.1"/>
    </source>
</evidence>
<gene>
    <name evidence="1" type="ORF">ABM479_29260</name>
</gene>
<reference evidence="1" key="1">
    <citation type="submission" date="2024-06" db="EMBL/GenBank/DDBJ databases">
        <authorList>
            <person name="Li T."/>
            <person name="Gao R."/>
        </authorList>
    </citation>
    <scope>NUCLEOTIDE SEQUENCE</scope>
    <source>
        <strain evidence="1">ZPR3</strain>
        <plasmid evidence="1">unnamed2</plasmid>
    </source>
</reference>
<geneLocation type="plasmid" evidence="1">
    <name>unnamed2</name>
</geneLocation>
<accession>A0AAU7S4N8</accession>
<sequence>MTKSMFACSFRRGPKSAAAVKIPLCRMGQTDMYRKRFTFDPKQIERARLVTLRSPNLNVLSEENRSKLPGLAHFLEQGFKARDADGKLLLPNLSALANRTVGIFSDYGGEDQSSHFFTYSFMVCAFGSLDPFKQKMASLRAKSGLGKKEIAFKDFRYGPLRRMLPDYLRLCDSYINGLLFTLVIDKTIPSLFGPNEAEPIRHIADALDQNGYGTIAPQAGEKLFRILHCIAYLLALLGQPGQKIFWMTDHDAIGETPEKHTKLLEVLYRVLPLYTTKPFSRLGGARPFTPKAFEFLDLLSTADIAAGTIAQVLTSMETLGEDKAQIKEGGDKVLRWLCYDSMTLKKLALIVRRMPNGEVGCGPIDFEAKTHGENEIFIPMELFR</sequence>
<dbReference type="RefSeq" id="WP_349962416.1">
    <property type="nucleotide sequence ID" value="NZ_CP157962.1"/>
</dbReference>
<dbReference type="AlphaFoldDB" id="A0AAU7S4N8"/>
<dbReference type="EMBL" id="CP157962">
    <property type="protein sequence ID" value="XBT97362.1"/>
    <property type="molecule type" value="Genomic_DNA"/>
</dbReference>
<evidence type="ECO:0008006" key="2">
    <source>
        <dbReference type="Google" id="ProtNLM"/>
    </source>
</evidence>
<name>A0AAU7S4N8_9HYPH</name>